<dbReference type="PANTHER" id="PTHR31625">
    <property type="match status" value="1"/>
</dbReference>
<evidence type="ECO:0000256" key="2">
    <source>
        <dbReference type="ARBA" id="ARBA00023315"/>
    </source>
</evidence>
<dbReference type="Proteomes" id="UP000325577">
    <property type="component" value="Linkage Group LG19"/>
</dbReference>
<keyword evidence="2" id="KW-0012">Acyltransferase</keyword>
<organism evidence="3 4">
    <name type="scientific">Nyssa sinensis</name>
    <dbReference type="NCBI Taxonomy" id="561372"/>
    <lineage>
        <taxon>Eukaryota</taxon>
        <taxon>Viridiplantae</taxon>
        <taxon>Streptophyta</taxon>
        <taxon>Embryophyta</taxon>
        <taxon>Tracheophyta</taxon>
        <taxon>Spermatophyta</taxon>
        <taxon>Magnoliopsida</taxon>
        <taxon>eudicotyledons</taxon>
        <taxon>Gunneridae</taxon>
        <taxon>Pentapetalae</taxon>
        <taxon>asterids</taxon>
        <taxon>Cornales</taxon>
        <taxon>Nyssaceae</taxon>
        <taxon>Nyssa</taxon>
    </lineage>
</organism>
<sequence length="369" mass="41107">MVTVLGHCRVAPPPGIVAEQSLPLTFFDLPWLNAPPIQHLLFYKSPQTKTYFLETLVPNLKDSLSLVLKHFFPLAGNLIINSNSIRPEIFYMDGDSVSLTFAESSNDFNYLTGNYARNAEEFYPFVPQMPQVTRVSNTLVAPLLALQVTLFPNFGTCLGITFHHVAADANSFIRFLKSWASIAKLGGDEGFLVDGSFPFYARTSGVDELTDWDELEYFLCAADCRARFEPPIPETYFGNCLTDCFVTTKNIQLVGEEGFLTAAELIGEAIRKRAKNEAEVLKDMEAFFMRLKETKWERVVGVAGMPKLSFYGMDFGWGRPIKSEIISIDSTGAISLGECRDSELEIGLSLPKIQMDAFAAIFAHGLEIL</sequence>
<gene>
    <name evidence="3" type="ORF">F0562_033263</name>
</gene>
<dbReference type="Gene3D" id="3.30.559.10">
    <property type="entry name" value="Chloramphenicol acetyltransferase-like domain"/>
    <property type="match status" value="2"/>
</dbReference>
<proteinExistence type="predicted"/>
<name>A0A5J5ASH3_9ASTE</name>
<keyword evidence="4" id="KW-1185">Reference proteome</keyword>
<dbReference type="InterPro" id="IPR051504">
    <property type="entry name" value="Plant_metabolite_acyltrans"/>
</dbReference>
<keyword evidence="1" id="KW-0808">Transferase</keyword>
<protein>
    <submittedName>
        <fullName evidence="3">Uncharacterized protein</fullName>
    </submittedName>
</protein>
<evidence type="ECO:0000256" key="1">
    <source>
        <dbReference type="ARBA" id="ARBA00022679"/>
    </source>
</evidence>
<accession>A0A5J5ASH3</accession>
<evidence type="ECO:0000313" key="3">
    <source>
        <dbReference type="EMBL" id="KAA8533204.1"/>
    </source>
</evidence>
<reference evidence="3 4" key="1">
    <citation type="submission" date="2019-09" db="EMBL/GenBank/DDBJ databases">
        <title>A chromosome-level genome assembly of the Chinese tupelo Nyssa sinensis.</title>
        <authorList>
            <person name="Yang X."/>
            <person name="Kang M."/>
            <person name="Yang Y."/>
            <person name="Xiong H."/>
            <person name="Wang M."/>
            <person name="Zhang Z."/>
            <person name="Wang Z."/>
            <person name="Wu H."/>
            <person name="Ma T."/>
            <person name="Liu J."/>
            <person name="Xi Z."/>
        </authorList>
    </citation>
    <scope>NUCLEOTIDE SEQUENCE [LARGE SCALE GENOMIC DNA]</scope>
    <source>
        <strain evidence="3">J267</strain>
        <tissue evidence="3">Leaf</tissue>
    </source>
</reference>
<evidence type="ECO:0000313" key="4">
    <source>
        <dbReference type="Proteomes" id="UP000325577"/>
    </source>
</evidence>
<dbReference type="EMBL" id="CM018042">
    <property type="protein sequence ID" value="KAA8533204.1"/>
    <property type="molecule type" value="Genomic_DNA"/>
</dbReference>
<dbReference type="InterPro" id="IPR023213">
    <property type="entry name" value="CAT-like_dom_sf"/>
</dbReference>
<dbReference type="OrthoDB" id="1862401at2759"/>
<dbReference type="Pfam" id="PF02458">
    <property type="entry name" value="Transferase"/>
    <property type="match status" value="2"/>
</dbReference>
<dbReference type="GO" id="GO:0016747">
    <property type="term" value="F:acyltransferase activity, transferring groups other than amino-acyl groups"/>
    <property type="evidence" value="ECO:0007669"/>
    <property type="project" value="UniProtKB-ARBA"/>
</dbReference>
<dbReference type="AlphaFoldDB" id="A0A5J5ASH3"/>